<dbReference type="PANTHER" id="PTHR30425">
    <property type="entry name" value="PHOSPHATE TRANSPORT SYSTEM PERMEASE PROTEIN PST"/>
    <property type="match status" value="1"/>
</dbReference>
<dbReference type="EMBL" id="JAJUBC010000018">
    <property type="protein sequence ID" value="MDD1794596.1"/>
    <property type="molecule type" value="Genomic_DNA"/>
</dbReference>
<keyword evidence="4" id="KW-1003">Cell membrane</keyword>
<keyword evidence="5 10" id="KW-0592">Phosphate transport</keyword>
<evidence type="ECO:0000256" key="4">
    <source>
        <dbReference type="ARBA" id="ARBA00022475"/>
    </source>
</evidence>
<organism evidence="12 13">
    <name type="scientific">Enterovibrio gelatinilyticus</name>
    <dbReference type="NCBI Taxonomy" id="2899819"/>
    <lineage>
        <taxon>Bacteria</taxon>
        <taxon>Pseudomonadati</taxon>
        <taxon>Pseudomonadota</taxon>
        <taxon>Gammaproteobacteria</taxon>
        <taxon>Vibrionales</taxon>
        <taxon>Vibrionaceae</taxon>
        <taxon>Enterovibrio</taxon>
    </lineage>
</organism>
<feature type="transmembrane region" description="Helical" evidence="9">
    <location>
        <begin position="219"/>
        <end position="242"/>
    </location>
</feature>
<keyword evidence="13" id="KW-1185">Reference proteome</keyword>
<comment type="caution">
    <text evidence="12">The sequence shown here is derived from an EMBL/GenBank/DDBJ whole genome shotgun (WGS) entry which is preliminary data.</text>
</comment>
<proteinExistence type="inferred from homology"/>
<dbReference type="InterPro" id="IPR011864">
    <property type="entry name" value="Phosphate_PstC"/>
</dbReference>
<accession>A0ABT5R2U3</accession>
<evidence type="ECO:0000313" key="13">
    <source>
        <dbReference type="Proteomes" id="UP001149400"/>
    </source>
</evidence>
<gene>
    <name evidence="12" type="primary">pstC</name>
    <name evidence="12" type="ORF">LRP50_15795</name>
</gene>
<reference evidence="12" key="1">
    <citation type="submission" date="2021-12" db="EMBL/GenBank/DDBJ databases">
        <title>Enterovibrio ZSDZ35 sp. nov. and Enterovibrio ZSDZ42 sp. nov., isolated from coastal seawater in Qingdao.</title>
        <authorList>
            <person name="Zhang P."/>
        </authorList>
    </citation>
    <scope>NUCLEOTIDE SEQUENCE</scope>
    <source>
        <strain evidence="12">ZSDZ42</strain>
    </source>
</reference>
<sequence length="304" mass="31933">MTTIHQHVIEPLPAGKLGRGRNHDWREEFFRALFLTAAALGVLSLATIGFFIFREGIPAIQQAGLVNIVTGSEWLPPALYGIAPMIVASLASTAGAVVIGVPVAVLTAVFIAEVAPKWLANIIRPAVELLAGIPSVVYGFFGLVIIVPMIQDIFNVPAGNTLLAGIIVLAVMILPTVIAVSETSLRAVPKAYKEGSLALGASPMFTTFKLLIPAARSGIMTGVILGIARALGETMAIIMVMGNAPAMPEGILESARTLTANIALEMSYASGIHANALYATGIVLLVFIMILNAALLYLNQEKAK</sequence>
<keyword evidence="10" id="KW-0997">Cell inner membrane</keyword>
<feature type="transmembrane region" description="Helical" evidence="9">
    <location>
        <begin position="127"/>
        <end position="150"/>
    </location>
</feature>
<dbReference type="PROSITE" id="PS50928">
    <property type="entry name" value="ABC_TM1"/>
    <property type="match status" value="1"/>
</dbReference>
<dbReference type="NCBIfam" id="TIGR02138">
    <property type="entry name" value="phosphate_pstC"/>
    <property type="match status" value="1"/>
</dbReference>
<comment type="subcellular location">
    <subcellularLocation>
        <location evidence="10">Cell inner membrane</location>
        <topology evidence="10">Multi-pass membrane protein</topology>
    </subcellularLocation>
    <subcellularLocation>
        <location evidence="1 9">Cell membrane</location>
        <topology evidence="1 9">Multi-pass membrane protein</topology>
    </subcellularLocation>
</comment>
<dbReference type="Pfam" id="PF00528">
    <property type="entry name" value="BPD_transp_1"/>
    <property type="match status" value="1"/>
</dbReference>
<evidence type="ECO:0000256" key="2">
    <source>
        <dbReference type="ARBA" id="ARBA00007069"/>
    </source>
</evidence>
<protein>
    <recommendedName>
        <fullName evidence="10">Phosphate transport system permease protein</fullName>
    </recommendedName>
</protein>
<evidence type="ECO:0000256" key="3">
    <source>
        <dbReference type="ARBA" id="ARBA00022448"/>
    </source>
</evidence>
<evidence type="ECO:0000256" key="6">
    <source>
        <dbReference type="ARBA" id="ARBA00022692"/>
    </source>
</evidence>
<dbReference type="Gene3D" id="1.10.3720.10">
    <property type="entry name" value="MetI-like"/>
    <property type="match status" value="1"/>
</dbReference>
<dbReference type="SUPFAM" id="SSF161098">
    <property type="entry name" value="MetI-like"/>
    <property type="match status" value="1"/>
</dbReference>
<dbReference type="InterPro" id="IPR051124">
    <property type="entry name" value="Phosphate_Transport_Permease"/>
</dbReference>
<keyword evidence="6 9" id="KW-0812">Transmembrane</keyword>
<keyword evidence="3 9" id="KW-0813">Transport</keyword>
<evidence type="ECO:0000256" key="9">
    <source>
        <dbReference type="RuleBase" id="RU363032"/>
    </source>
</evidence>
<feature type="transmembrane region" description="Helical" evidence="9">
    <location>
        <begin position="82"/>
        <end position="115"/>
    </location>
</feature>
<dbReference type="InterPro" id="IPR035906">
    <property type="entry name" value="MetI-like_sf"/>
</dbReference>
<evidence type="ECO:0000256" key="10">
    <source>
        <dbReference type="RuleBase" id="RU363054"/>
    </source>
</evidence>
<dbReference type="Proteomes" id="UP001149400">
    <property type="component" value="Unassembled WGS sequence"/>
</dbReference>
<evidence type="ECO:0000256" key="8">
    <source>
        <dbReference type="ARBA" id="ARBA00023136"/>
    </source>
</evidence>
<evidence type="ECO:0000256" key="1">
    <source>
        <dbReference type="ARBA" id="ARBA00004651"/>
    </source>
</evidence>
<evidence type="ECO:0000256" key="5">
    <source>
        <dbReference type="ARBA" id="ARBA00022592"/>
    </source>
</evidence>
<feature type="domain" description="ABC transmembrane type-1" evidence="11">
    <location>
        <begin position="86"/>
        <end position="295"/>
    </location>
</feature>
<feature type="transmembrane region" description="Helical" evidence="9">
    <location>
        <begin position="276"/>
        <end position="298"/>
    </location>
</feature>
<evidence type="ECO:0000313" key="12">
    <source>
        <dbReference type="EMBL" id="MDD1794596.1"/>
    </source>
</evidence>
<comment type="function">
    <text evidence="10">Part of the binding-protein-dependent transport system for phosphate; probably responsible for the translocation of the substrate across the membrane.</text>
</comment>
<name>A0ABT5R2U3_9GAMM</name>
<dbReference type="CDD" id="cd06261">
    <property type="entry name" value="TM_PBP2"/>
    <property type="match status" value="1"/>
</dbReference>
<feature type="transmembrane region" description="Helical" evidence="9">
    <location>
        <begin position="162"/>
        <end position="180"/>
    </location>
</feature>
<dbReference type="RefSeq" id="WP_274165418.1">
    <property type="nucleotide sequence ID" value="NZ_JAJUBC010000018.1"/>
</dbReference>
<feature type="transmembrane region" description="Helical" evidence="9">
    <location>
        <begin position="29"/>
        <end position="53"/>
    </location>
</feature>
<dbReference type="PANTHER" id="PTHR30425:SF1">
    <property type="entry name" value="PHOSPHATE TRANSPORT SYSTEM PERMEASE PROTEIN PSTC"/>
    <property type="match status" value="1"/>
</dbReference>
<dbReference type="InterPro" id="IPR000515">
    <property type="entry name" value="MetI-like"/>
</dbReference>
<keyword evidence="8 9" id="KW-0472">Membrane</keyword>
<comment type="similarity">
    <text evidence="2 10">Belongs to the binding-protein-dependent transport system permease family. CysTW subfamily.</text>
</comment>
<evidence type="ECO:0000256" key="7">
    <source>
        <dbReference type="ARBA" id="ARBA00022989"/>
    </source>
</evidence>
<keyword evidence="7 9" id="KW-1133">Transmembrane helix</keyword>
<evidence type="ECO:0000259" key="11">
    <source>
        <dbReference type="PROSITE" id="PS50928"/>
    </source>
</evidence>